<dbReference type="AlphaFoldDB" id="A0A127K7G9"/>
<dbReference type="GO" id="GO:0006633">
    <property type="term" value="P:fatty acid biosynthetic process"/>
    <property type="evidence" value="ECO:0007669"/>
    <property type="project" value="InterPro"/>
</dbReference>
<evidence type="ECO:0000259" key="2">
    <source>
        <dbReference type="Pfam" id="PF17408"/>
    </source>
</evidence>
<feature type="domain" description="Malonyl-CoA decarboxylase N-terminal" evidence="2">
    <location>
        <begin position="83"/>
        <end position="170"/>
    </location>
</feature>
<dbReference type="Gene3D" id="1.20.140.90">
    <property type="entry name" value="Malonyl-CoA decarboxylase, oligemerization domain"/>
    <property type="match status" value="1"/>
</dbReference>
<keyword evidence="4" id="KW-1185">Reference proteome</keyword>
<dbReference type="InterPro" id="IPR007956">
    <property type="entry name" value="Malonyl_CoA_deC_C"/>
</dbReference>
<accession>A0A127K7G9</accession>
<proteinExistence type="predicted"/>
<evidence type="ECO:0000313" key="3">
    <source>
        <dbReference type="EMBL" id="AMO37604.1"/>
    </source>
</evidence>
<dbReference type="PANTHER" id="PTHR28641">
    <property type="match status" value="1"/>
</dbReference>
<dbReference type="RefSeq" id="WP_048706341.1">
    <property type="nucleotide sequence ID" value="NZ_CP014646.1"/>
</dbReference>
<dbReference type="Proteomes" id="UP000036902">
    <property type="component" value="Chromosome"/>
</dbReference>
<evidence type="ECO:0000259" key="1">
    <source>
        <dbReference type="Pfam" id="PF05292"/>
    </source>
</evidence>
<feature type="domain" description="Malonyl-CoA decarboxylase C-terminal" evidence="1">
    <location>
        <begin position="173"/>
        <end position="431"/>
    </location>
</feature>
<reference evidence="4" key="1">
    <citation type="submission" date="2016-03" db="EMBL/GenBank/DDBJ databases">
        <authorList>
            <person name="Ma C."/>
            <person name="Zhou S."/>
            <person name="Yang G."/>
        </authorList>
    </citation>
    <scope>NUCLEOTIDE SEQUENCE [LARGE SCALE GENOMIC DNA]</scope>
    <source>
        <strain evidence="4">SgZ-1</strain>
    </source>
</reference>
<dbReference type="InterPro" id="IPR035372">
    <property type="entry name" value="MCD_N"/>
</dbReference>
<protein>
    <submittedName>
        <fullName evidence="3">Malonyl-CoA decarboxylase</fullName>
    </submittedName>
</protein>
<dbReference type="EMBL" id="CP014646">
    <property type="protein sequence ID" value="AMO37604.1"/>
    <property type="molecule type" value="Genomic_DNA"/>
</dbReference>
<gene>
    <name evidence="3" type="ORF">AC731_012025</name>
</gene>
<dbReference type="PANTHER" id="PTHR28641:SF1">
    <property type="entry name" value="MALONYL-COA DECARBOXYLASE, MITOCHONDRIAL"/>
    <property type="match status" value="1"/>
</dbReference>
<dbReference type="InterPro" id="IPR038351">
    <property type="entry name" value="MCD_N_sf"/>
</dbReference>
<dbReference type="Pfam" id="PF05292">
    <property type="entry name" value="MCD"/>
    <property type="match status" value="1"/>
</dbReference>
<dbReference type="STRING" id="1134435.AC731_012025"/>
<dbReference type="GO" id="GO:0050080">
    <property type="term" value="F:malonyl-CoA decarboxylase activity"/>
    <property type="evidence" value="ECO:0007669"/>
    <property type="project" value="InterPro"/>
</dbReference>
<dbReference type="KEGG" id="thu:AC731_012025"/>
<organism evidence="3 4">
    <name type="scientific">Thauera humireducens</name>
    <dbReference type="NCBI Taxonomy" id="1134435"/>
    <lineage>
        <taxon>Bacteria</taxon>
        <taxon>Pseudomonadati</taxon>
        <taxon>Pseudomonadota</taxon>
        <taxon>Betaproteobacteria</taxon>
        <taxon>Rhodocyclales</taxon>
        <taxon>Zoogloeaceae</taxon>
        <taxon>Thauera</taxon>
    </lineage>
</organism>
<dbReference type="InterPro" id="IPR038917">
    <property type="entry name" value="Malonyl_CoA_deC"/>
</dbReference>
<dbReference type="Pfam" id="PF17408">
    <property type="entry name" value="MCD_N"/>
    <property type="match status" value="1"/>
</dbReference>
<sequence>MTAAGLVSRSLSKMRQLVGGQARRDVEPSTRDLERIRGQLQECAEGRGGEISTRQRAARLAETYLRLDEAGRRAVLKMIALEFGPDPARVNAAHKAYQAAVGTRDQWDAEAQLRAAMRSRRLRILTQFNAIPQGVKFLVDLRADLLRFVADDPQLKPLDRELEARLSAWFDVGFLELQRITWSSPAALLEKLVEYEAVHEIRSWDDLKNRLDSDRRCYAFFHPRMPLEPLIFVQVALLEDLADDVQRLLDIEAPLTDASKATTAIFYSISATQTGLRGVSFGNFLLKRVVEDLQRDFPRLKTFATLSPIPGLVRWAQRNPQELAAAITPSDWKRLAAAGIEDADSPRLARILEATPEWTEDEALARALRDPLLKLAARYLVHANRDGKPVDAVARFHLGNGARVERLNWLADTSAKGLGQSWGIMVNYLYDPDRIETNLEAFASEGRIDASAAVKRQARR</sequence>
<evidence type="ECO:0000313" key="4">
    <source>
        <dbReference type="Proteomes" id="UP000036902"/>
    </source>
</evidence>
<name>A0A127K7G9_9RHOO</name>
<dbReference type="InterPro" id="IPR042303">
    <property type="entry name" value="Malonyl_CoA_deC_C_sf"/>
</dbReference>
<dbReference type="Gene3D" id="3.40.630.150">
    <property type="entry name" value="Malonyl-CoA decarboxylase, catalytic domain"/>
    <property type="match status" value="1"/>
</dbReference>